<dbReference type="Proteomes" id="UP000616785">
    <property type="component" value="Unassembled WGS sequence"/>
</dbReference>
<reference evidence="2" key="1">
    <citation type="submission" date="2020-11" db="EMBL/GenBank/DDBJ databases">
        <title>Enhanced detection system for hospital associated transmission using whole genome sequencing surveillance.</title>
        <authorList>
            <person name="Harrison L.H."/>
            <person name="Van Tyne D."/>
            <person name="Marsh J.W."/>
            <person name="Griffith M.P."/>
            <person name="Snyder D.J."/>
            <person name="Cooper V.S."/>
            <person name="Mustapha M."/>
        </authorList>
    </citation>
    <scope>NUCLEOTIDE SEQUENCE</scope>
    <source>
        <strain evidence="2">STEN00092</strain>
    </source>
</reference>
<dbReference type="AlphaFoldDB" id="A0AA40XVA9"/>
<protein>
    <submittedName>
        <fullName evidence="2">Uncharacterized protein</fullName>
    </submittedName>
</protein>
<feature type="compositionally biased region" description="Low complexity" evidence="1">
    <location>
        <begin position="94"/>
        <end position="141"/>
    </location>
</feature>
<comment type="caution">
    <text evidence="2">The sequence shown here is derived from an EMBL/GenBank/DDBJ whole genome shotgun (WGS) entry which is preliminary data.</text>
</comment>
<sequence>MQRRLPCVSREASLVQRVFPAAIVMNACNADDGMSTCRTRMNPSAACATRASARSFTGVHTDVAAHPRVINHSLQTMATSTAFREWLWRSDMAQQNQNPNQKQQGQQNQQNQQDQQQGRGRDQQQQQQQEQQKRNQNQQQGGHDEEE</sequence>
<evidence type="ECO:0000256" key="1">
    <source>
        <dbReference type="SAM" id="MobiDB-lite"/>
    </source>
</evidence>
<evidence type="ECO:0000313" key="2">
    <source>
        <dbReference type="EMBL" id="MBH1638819.1"/>
    </source>
</evidence>
<evidence type="ECO:0000313" key="3">
    <source>
        <dbReference type="Proteomes" id="UP000616785"/>
    </source>
</evidence>
<name>A0AA40XVA9_STEMA</name>
<dbReference type="EMBL" id="JADUNO010000010">
    <property type="protein sequence ID" value="MBH1638819.1"/>
    <property type="molecule type" value="Genomic_DNA"/>
</dbReference>
<organism evidence="2 3">
    <name type="scientific">Stenotrophomonas maltophilia</name>
    <name type="common">Pseudomonas maltophilia</name>
    <name type="synonym">Xanthomonas maltophilia</name>
    <dbReference type="NCBI Taxonomy" id="40324"/>
    <lineage>
        <taxon>Bacteria</taxon>
        <taxon>Pseudomonadati</taxon>
        <taxon>Pseudomonadota</taxon>
        <taxon>Gammaproteobacteria</taxon>
        <taxon>Lysobacterales</taxon>
        <taxon>Lysobacteraceae</taxon>
        <taxon>Stenotrophomonas</taxon>
        <taxon>Stenotrophomonas maltophilia group</taxon>
    </lineage>
</organism>
<feature type="region of interest" description="Disordered" evidence="1">
    <location>
        <begin position="89"/>
        <end position="147"/>
    </location>
</feature>
<gene>
    <name evidence="2" type="ORF">I5U57_05065</name>
</gene>
<accession>A0AA40XVA9</accession>
<proteinExistence type="predicted"/>